<dbReference type="InterPro" id="IPR015422">
    <property type="entry name" value="PyrdxlP-dep_Trfase_small"/>
</dbReference>
<accession>A0A5D5AHA6</accession>
<evidence type="ECO:0000313" key="1">
    <source>
        <dbReference type="EMBL" id="TYT60405.1"/>
    </source>
</evidence>
<dbReference type="InterPro" id="IPR015424">
    <property type="entry name" value="PyrdxlP-dep_Trfase"/>
</dbReference>
<dbReference type="Proteomes" id="UP000324104">
    <property type="component" value="Unassembled WGS sequence"/>
</dbReference>
<protein>
    <submittedName>
        <fullName evidence="1">Aminotransferase class III-fold pyridoxal phosphate-dependent enzyme</fullName>
    </submittedName>
</protein>
<evidence type="ECO:0000313" key="2">
    <source>
        <dbReference type="Proteomes" id="UP000324104"/>
    </source>
</evidence>
<name>A0A5D5AHA6_9EURY</name>
<dbReference type="GO" id="GO:0008483">
    <property type="term" value="F:transaminase activity"/>
    <property type="evidence" value="ECO:0007669"/>
    <property type="project" value="UniProtKB-KW"/>
</dbReference>
<dbReference type="Gene3D" id="3.90.1150.10">
    <property type="entry name" value="Aspartate Aminotransferase, domain 1"/>
    <property type="match status" value="1"/>
</dbReference>
<keyword evidence="2" id="KW-1185">Reference proteome</keyword>
<reference evidence="1 2" key="1">
    <citation type="submission" date="2019-08" db="EMBL/GenBank/DDBJ databases">
        <title>Archaea genome.</title>
        <authorList>
            <person name="Kajale S."/>
            <person name="Shouche Y."/>
            <person name="Deshpande N."/>
            <person name="Sharma A."/>
        </authorList>
    </citation>
    <scope>NUCLEOTIDE SEQUENCE [LARGE SCALE GENOMIC DNA]</scope>
    <source>
        <strain evidence="1 2">ESP3B_9</strain>
    </source>
</reference>
<gene>
    <name evidence="1" type="ORF">FYC77_19020</name>
</gene>
<dbReference type="AlphaFoldDB" id="A0A5D5AHA6"/>
<dbReference type="SUPFAM" id="SSF53383">
    <property type="entry name" value="PLP-dependent transferases"/>
    <property type="match status" value="1"/>
</dbReference>
<keyword evidence="1" id="KW-0808">Transferase</keyword>
<dbReference type="RefSeq" id="WP_149083078.1">
    <property type="nucleotide sequence ID" value="NZ_VTAW01000045.1"/>
</dbReference>
<organism evidence="1 2">
    <name type="scientific">Natrialba swarupiae</name>
    <dbReference type="NCBI Taxonomy" id="2448032"/>
    <lineage>
        <taxon>Archaea</taxon>
        <taxon>Methanobacteriati</taxon>
        <taxon>Methanobacteriota</taxon>
        <taxon>Stenosarchaea group</taxon>
        <taxon>Halobacteria</taxon>
        <taxon>Halobacteriales</taxon>
        <taxon>Natrialbaceae</taxon>
        <taxon>Natrialba</taxon>
    </lineage>
</organism>
<dbReference type="EMBL" id="VTAW01000045">
    <property type="protein sequence ID" value="TYT60405.1"/>
    <property type="molecule type" value="Genomic_DNA"/>
</dbReference>
<keyword evidence="1" id="KW-0032">Aminotransferase</keyword>
<comment type="caution">
    <text evidence="1">The sequence shown here is derived from an EMBL/GenBank/DDBJ whole genome shotgun (WGS) entry which is preliminary data.</text>
</comment>
<proteinExistence type="predicted"/>
<sequence length="65" mass="6928">MDRSIWVFLNVPVERAGSCTLDDFEGNEYTDLFSGMSVVNVGQGTEAIVAESVMGETGIVVPSAE</sequence>